<comment type="caution">
    <text evidence="1">The sequence shown here is derived from an EMBL/GenBank/DDBJ whole genome shotgun (WGS) entry which is preliminary data.</text>
</comment>
<dbReference type="InterPro" id="IPR016039">
    <property type="entry name" value="Thiolase-like"/>
</dbReference>
<dbReference type="EMBL" id="PVTP01000008">
    <property type="protein sequence ID" value="PRY76663.1"/>
    <property type="molecule type" value="Genomic_DNA"/>
</dbReference>
<dbReference type="AlphaFoldDB" id="A0A2T0VXC1"/>
<organism evidence="1 2">
    <name type="scientific">Yoonia maritima</name>
    <dbReference type="NCBI Taxonomy" id="1435347"/>
    <lineage>
        <taxon>Bacteria</taxon>
        <taxon>Pseudomonadati</taxon>
        <taxon>Pseudomonadota</taxon>
        <taxon>Alphaproteobacteria</taxon>
        <taxon>Rhodobacterales</taxon>
        <taxon>Paracoccaceae</taxon>
        <taxon>Yoonia</taxon>
    </lineage>
</organism>
<gene>
    <name evidence="1" type="ORF">CLV80_108127</name>
</gene>
<evidence type="ECO:0000313" key="2">
    <source>
        <dbReference type="Proteomes" id="UP000238007"/>
    </source>
</evidence>
<keyword evidence="2" id="KW-1185">Reference proteome</keyword>
<dbReference type="OrthoDB" id="7004682at2"/>
<proteinExistence type="predicted"/>
<sequence length="291" mass="31539">MSVHFDLTHLVSGDFECLEPADPAWLDQEEYWEDFNARFFNSNGRVYDTARDSNVKTWLTAPDRAPFSTMAEQLIDDLSGRVDLTDVDLVLLAHWMPDLHLGTSVTNFAQHKLGIDNGLGFAVSDRGPSAPLFAIDMAARYLEKGKRKALVMTMDQKHLLYRTPLVDELQPRNAGAILLLEADGAGGMQYGGYTRAANVPEAEVVGHIAQVCSDAGLDRKDVTVIAAPDVVSLVADGGPAAPYEMDRLCAGPFAALADMQAFADSVLLITYYNGELVTVLLQLASASEACA</sequence>
<reference evidence="1 2" key="1">
    <citation type="submission" date="2018-03" db="EMBL/GenBank/DDBJ databases">
        <title>Genomic Encyclopedia of Archaeal and Bacterial Type Strains, Phase II (KMG-II): from individual species to whole genera.</title>
        <authorList>
            <person name="Goeker M."/>
        </authorList>
    </citation>
    <scope>NUCLEOTIDE SEQUENCE [LARGE SCALE GENOMIC DNA]</scope>
    <source>
        <strain evidence="1 2">DSM 101533</strain>
    </source>
</reference>
<dbReference type="RefSeq" id="WP_106358306.1">
    <property type="nucleotide sequence ID" value="NZ_PVTP01000008.1"/>
</dbReference>
<dbReference type="GO" id="GO:0016746">
    <property type="term" value="F:acyltransferase activity"/>
    <property type="evidence" value="ECO:0007669"/>
    <property type="project" value="InterPro"/>
</dbReference>
<dbReference type="Proteomes" id="UP000238007">
    <property type="component" value="Unassembled WGS sequence"/>
</dbReference>
<dbReference type="SUPFAM" id="SSF53901">
    <property type="entry name" value="Thiolase-like"/>
    <property type="match status" value="1"/>
</dbReference>
<evidence type="ECO:0000313" key="1">
    <source>
        <dbReference type="EMBL" id="PRY76663.1"/>
    </source>
</evidence>
<protein>
    <submittedName>
        <fullName evidence="1">Uncharacterized protein</fullName>
    </submittedName>
</protein>
<name>A0A2T0VXC1_9RHOB</name>
<accession>A0A2T0VXC1</accession>
<dbReference type="Gene3D" id="3.40.47.10">
    <property type="match status" value="1"/>
</dbReference>